<accession>A0A4Y7JTN4</accession>
<dbReference type="Gramene" id="RZC64057">
    <property type="protein sequence ID" value="RZC64057"/>
    <property type="gene ID" value="C5167_025803"/>
</dbReference>
<dbReference type="Proteomes" id="UP000316621">
    <property type="component" value="Chromosome 5"/>
</dbReference>
<keyword evidence="2" id="KW-1185">Reference proteome</keyword>
<proteinExistence type="predicted"/>
<dbReference type="EMBL" id="CM010719">
    <property type="protein sequence ID" value="RZC64057.1"/>
    <property type="molecule type" value="Genomic_DNA"/>
</dbReference>
<evidence type="ECO:0000313" key="1">
    <source>
        <dbReference type="EMBL" id="RZC64057.1"/>
    </source>
</evidence>
<gene>
    <name evidence="1" type="ORF">C5167_025803</name>
</gene>
<evidence type="ECO:0000313" key="2">
    <source>
        <dbReference type="Proteomes" id="UP000316621"/>
    </source>
</evidence>
<name>A0A4Y7JTN4_PAPSO</name>
<reference evidence="1 2" key="1">
    <citation type="journal article" date="2018" name="Science">
        <title>The opium poppy genome and morphinan production.</title>
        <authorList>
            <person name="Guo L."/>
            <person name="Winzer T."/>
            <person name="Yang X."/>
            <person name="Li Y."/>
            <person name="Ning Z."/>
            <person name="He Z."/>
            <person name="Teodor R."/>
            <person name="Lu Y."/>
            <person name="Bowser T.A."/>
            <person name="Graham I.A."/>
            <person name="Ye K."/>
        </authorList>
    </citation>
    <scope>NUCLEOTIDE SEQUENCE [LARGE SCALE GENOMIC DNA]</scope>
    <source>
        <strain evidence="2">cv. HN1</strain>
        <tissue evidence="1">Leaves</tissue>
    </source>
</reference>
<organism evidence="1 2">
    <name type="scientific">Papaver somniferum</name>
    <name type="common">Opium poppy</name>
    <dbReference type="NCBI Taxonomy" id="3469"/>
    <lineage>
        <taxon>Eukaryota</taxon>
        <taxon>Viridiplantae</taxon>
        <taxon>Streptophyta</taxon>
        <taxon>Embryophyta</taxon>
        <taxon>Tracheophyta</taxon>
        <taxon>Spermatophyta</taxon>
        <taxon>Magnoliopsida</taxon>
        <taxon>Ranunculales</taxon>
        <taxon>Papaveraceae</taxon>
        <taxon>Papaveroideae</taxon>
        <taxon>Papaver</taxon>
    </lineage>
</organism>
<protein>
    <submittedName>
        <fullName evidence="1">Uncharacterized protein</fullName>
    </submittedName>
</protein>
<dbReference type="AlphaFoldDB" id="A0A4Y7JTN4"/>
<sequence length="278" mass="31266">MASMKFKLAEIGHLLGVLMKTLDEECGKVEKSYGSMDKLILNAADFQEFEAILKGKRTSFFEIVLEGEHDDQRKEEVEEDDDESNPFKRPKVFYQFIWMGIKQIPGVYCTLKYVKGVELIKGLTAPTTGKSKIPQVTEEIVLSVPNSFITCSCILSSAYYSLEDCNREQLASECVEWSLVSPGTSLAMSRQMYPRMIADSTIGFRHLCLVVNLNLNSGVPFKDYHAAWISGAGEIKGARACRDKVACLNKAETLNLMYCKELCGLKILFAWTEIAEEY</sequence>